<evidence type="ECO:0000256" key="1">
    <source>
        <dbReference type="SAM" id="MobiDB-lite"/>
    </source>
</evidence>
<proteinExistence type="predicted"/>
<dbReference type="InterPro" id="IPR003489">
    <property type="entry name" value="RHF/RaiA"/>
</dbReference>
<dbReference type="EMBL" id="JAMXLR010000061">
    <property type="protein sequence ID" value="MCO6045871.1"/>
    <property type="molecule type" value="Genomic_DNA"/>
</dbReference>
<dbReference type="SUPFAM" id="SSF69754">
    <property type="entry name" value="Ribosome binding protein Y (YfiA homologue)"/>
    <property type="match status" value="1"/>
</dbReference>
<dbReference type="Gene3D" id="3.30.160.100">
    <property type="entry name" value="Ribosome hibernation promotion factor-like"/>
    <property type="match status" value="1"/>
</dbReference>
<feature type="compositionally biased region" description="Basic and acidic residues" evidence="1">
    <location>
        <begin position="93"/>
        <end position="117"/>
    </location>
</feature>
<accession>A0A9X2FIE6</accession>
<protein>
    <submittedName>
        <fullName evidence="2">Ribosome-associated translation inhibitor RaiA</fullName>
    </submittedName>
</protein>
<gene>
    <name evidence="2" type="primary">raiA</name>
    <name evidence="2" type="ORF">NG895_18380</name>
</gene>
<keyword evidence="3" id="KW-1185">Reference proteome</keyword>
<sequence>MQVRVSTRHGHLSEASQAKIASKAEKLLRIFDRLSDIVVVVDLKDEQTPKVDVQVSAEHKHDFMASEQSTEMMVAVDAALQKIEQQLRKYKNRVVERNRDRDRQGRQVEAEHTPEEE</sequence>
<dbReference type="NCBIfam" id="TIGR00741">
    <property type="entry name" value="yfiA"/>
    <property type="match status" value="1"/>
</dbReference>
<comment type="caution">
    <text evidence="2">The sequence shown here is derived from an EMBL/GenBank/DDBJ whole genome shotgun (WGS) entry which is preliminary data.</text>
</comment>
<dbReference type="RefSeq" id="WP_252853980.1">
    <property type="nucleotide sequence ID" value="NZ_JAMXLR010000061.1"/>
</dbReference>
<dbReference type="Proteomes" id="UP001155241">
    <property type="component" value="Unassembled WGS sequence"/>
</dbReference>
<dbReference type="CDD" id="cd00552">
    <property type="entry name" value="RaiA"/>
    <property type="match status" value="1"/>
</dbReference>
<dbReference type="InterPro" id="IPR036567">
    <property type="entry name" value="RHF-like"/>
</dbReference>
<name>A0A9X2FIE6_9BACT</name>
<reference evidence="2" key="1">
    <citation type="submission" date="2022-06" db="EMBL/GenBank/DDBJ databases">
        <title>Aeoliella straminimaris, a novel planctomycete from sediments.</title>
        <authorList>
            <person name="Vitorino I.R."/>
            <person name="Lage O.M."/>
        </authorList>
    </citation>
    <scope>NUCLEOTIDE SEQUENCE</scope>
    <source>
        <strain evidence="2">ICT_H6.2</strain>
    </source>
</reference>
<dbReference type="AlphaFoldDB" id="A0A9X2FIE6"/>
<organism evidence="2 3">
    <name type="scientific">Aeoliella straminimaris</name>
    <dbReference type="NCBI Taxonomy" id="2954799"/>
    <lineage>
        <taxon>Bacteria</taxon>
        <taxon>Pseudomonadati</taxon>
        <taxon>Planctomycetota</taxon>
        <taxon>Planctomycetia</taxon>
        <taxon>Pirellulales</taxon>
        <taxon>Lacipirellulaceae</taxon>
        <taxon>Aeoliella</taxon>
    </lineage>
</organism>
<feature type="region of interest" description="Disordered" evidence="1">
    <location>
        <begin position="91"/>
        <end position="117"/>
    </location>
</feature>
<evidence type="ECO:0000313" key="2">
    <source>
        <dbReference type="EMBL" id="MCO6045871.1"/>
    </source>
</evidence>
<dbReference type="Pfam" id="PF02482">
    <property type="entry name" value="Ribosomal_S30AE"/>
    <property type="match status" value="1"/>
</dbReference>
<evidence type="ECO:0000313" key="3">
    <source>
        <dbReference type="Proteomes" id="UP001155241"/>
    </source>
</evidence>